<gene>
    <name evidence="3" type="ORF">HJC23_001100</name>
</gene>
<dbReference type="Proteomes" id="UP001516023">
    <property type="component" value="Unassembled WGS sequence"/>
</dbReference>
<dbReference type="PANTHER" id="PTHR23248">
    <property type="entry name" value="PHOSPHOLIPID SCRAMBLASE-RELATED"/>
    <property type="match status" value="1"/>
</dbReference>
<accession>A0ABD3QJ38</accession>
<dbReference type="InterPro" id="IPR005552">
    <property type="entry name" value="Scramblase"/>
</dbReference>
<proteinExistence type="inferred from homology"/>
<reference evidence="3 4" key="1">
    <citation type="journal article" date="2020" name="G3 (Bethesda)">
        <title>Improved Reference Genome for Cyclotella cryptica CCMP332, a Model for Cell Wall Morphogenesis, Salinity Adaptation, and Lipid Production in Diatoms (Bacillariophyta).</title>
        <authorList>
            <person name="Roberts W.R."/>
            <person name="Downey K.M."/>
            <person name="Ruck E.C."/>
            <person name="Traller J.C."/>
            <person name="Alverson A.J."/>
        </authorList>
    </citation>
    <scope>NUCLEOTIDE SEQUENCE [LARGE SCALE GENOMIC DNA]</scope>
    <source>
        <strain evidence="3 4">CCMP332</strain>
    </source>
</reference>
<evidence type="ECO:0000313" key="3">
    <source>
        <dbReference type="EMBL" id="KAL3800179.1"/>
    </source>
</evidence>
<keyword evidence="4" id="KW-1185">Reference proteome</keyword>
<evidence type="ECO:0000256" key="1">
    <source>
        <dbReference type="ARBA" id="ARBA00005350"/>
    </source>
</evidence>
<organism evidence="3 4">
    <name type="scientific">Cyclotella cryptica</name>
    <dbReference type="NCBI Taxonomy" id="29204"/>
    <lineage>
        <taxon>Eukaryota</taxon>
        <taxon>Sar</taxon>
        <taxon>Stramenopiles</taxon>
        <taxon>Ochrophyta</taxon>
        <taxon>Bacillariophyta</taxon>
        <taxon>Coscinodiscophyceae</taxon>
        <taxon>Thalassiosirophycidae</taxon>
        <taxon>Stephanodiscales</taxon>
        <taxon>Stephanodiscaceae</taxon>
        <taxon>Cyclotella</taxon>
    </lineage>
</organism>
<evidence type="ECO:0000256" key="2">
    <source>
        <dbReference type="RuleBase" id="RU363116"/>
    </source>
</evidence>
<comment type="caution">
    <text evidence="3">The sequence shown here is derived from an EMBL/GenBank/DDBJ whole genome shotgun (WGS) entry which is preliminary data.</text>
</comment>
<evidence type="ECO:0000313" key="4">
    <source>
        <dbReference type="Proteomes" id="UP001516023"/>
    </source>
</evidence>
<dbReference type="PANTHER" id="PTHR23248:SF9">
    <property type="entry name" value="PHOSPHOLIPID SCRAMBLASE"/>
    <property type="match status" value="1"/>
</dbReference>
<dbReference type="EMBL" id="JABMIG020000034">
    <property type="protein sequence ID" value="KAL3800179.1"/>
    <property type="molecule type" value="Genomic_DNA"/>
</dbReference>
<dbReference type="AlphaFoldDB" id="A0ABD3QJ38"/>
<protein>
    <recommendedName>
        <fullName evidence="2">Phospholipid scramblase</fullName>
    </recommendedName>
</protein>
<comment type="similarity">
    <text evidence="1 2">Belongs to the phospholipid scramblase family.</text>
</comment>
<dbReference type="Pfam" id="PF03803">
    <property type="entry name" value="Scramblase"/>
    <property type="match status" value="1"/>
</dbReference>
<sequence>MSTVPTSPTSNKIDRGTNPLLETHLSTARSLSIRQTRLGWFQECLGCEAKQEFKFFKEGDGPNEFAHAVEDSGFCIRCCCSPCHPFNMTVAEMGTNAELLSMDRPCACCVCACKCCCYQSMYVKSAGQKIGSIKEQCFCCVPRFMAYDSDGKKMYKIHSPTCCCGMCINCCAEGNPCGKGCCKASFRIYPASQAKTDGDAPYLGVILKKPKSFATELFTGANAFDLTFPADASSKQKALLVGSAIFFNVNFFERQQ</sequence>
<name>A0ABD3QJ38_9STRA</name>